<sequence>MKTSYLNLEIKCQTHRIEESTTWTVSNMELKVSTHDSEVSTHEDSKKSGYEVSTHERTKSGKIDDQESTYDFEVSIHGVSERSKAVVVGVEYEKKTTTSAKPTTSAQLIIPRNNTVFFITVSRPDRGSIHIGTSVQEAALEGKMGKDSKKEKRSETNASKEASDYAGIVSDRVDDGSEVNKEAKRKQKYKTKAEVSSDVELDGSHSEKDYKVADENYQKEEKTKKKKRKLEAVGDNNNSNEEIHMGGEERSCLQTDDGKDLGNESALKARKEKKRYKEDRKKDENDYVPYPMDILEVKEMDKDGGKKETTAVEGVEEVRENYSVDVSEKVVKKRKREKKRSKDDLGTGVREMMAEELHNESTVVANNGIGDNKDSTHSIRKKEKNDSKGNRNKQNSVGTDFENPKPKVKSKKVRFSGEVEVFPSSDGPTKGKEKNQVEKLVQGKRFSPEEDEMVKESVFNYIEDHDLGEEGLHMVLHCRSYPKVKNCWKEIGTVLPHRPYTSIYYRAHSLFERGEDRSWTTEELEIIQKHHEEHGAKWKELADTLGKNRVHLKDTWRRIKLPNRKKGHWSQEEYQGLFDLVNMDLSMKAFEEKKTKHGMLRDNISWGSISDKLSTRIDANCCEKWYSQLTSPMVAEGDWANTDDYRLLIALFNLDACCIEDVDWDNLLAHRSGDVCRKRWNQMVKHIGKHGTKSFAGQVEILSRRYCPDILEAREAWDSKPAVS</sequence>
<dbReference type="AlphaFoldDB" id="A0A7J0DVN0"/>
<dbReference type="Pfam" id="PF13921">
    <property type="entry name" value="Myb_DNA-bind_6"/>
    <property type="match status" value="1"/>
</dbReference>
<feature type="compositionally biased region" description="Basic and acidic residues" evidence="1">
    <location>
        <begin position="202"/>
        <end position="223"/>
    </location>
</feature>
<feature type="domain" description="Myb-like" evidence="2">
    <location>
        <begin position="631"/>
        <end position="684"/>
    </location>
</feature>
<gene>
    <name evidence="3" type="ORF">Acr_00g0079550</name>
</gene>
<evidence type="ECO:0000256" key="1">
    <source>
        <dbReference type="SAM" id="MobiDB-lite"/>
    </source>
</evidence>
<dbReference type="SUPFAM" id="SSF46689">
    <property type="entry name" value="Homeodomain-like"/>
    <property type="match status" value="2"/>
</dbReference>
<dbReference type="PANTHER" id="PTHR47430:SF4">
    <property type="entry name" value="GB|AAC33480.1"/>
    <property type="match status" value="1"/>
</dbReference>
<dbReference type="Proteomes" id="UP000585474">
    <property type="component" value="Unassembled WGS sequence"/>
</dbReference>
<feature type="region of interest" description="Disordered" evidence="1">
    <location>
        <begin position="323"/>
        <end position="412"/>
    </location>
</feature>
<reference evidence="4" key="1">
    <citation type="submission" date="2019-07" db="EMBL/GenBank/DDBJ databases">
        <title>De Novo Assembly of kiwifruit Actinidia rufa.</title>
        <authorList>
            <person name="Sugita-Konishi S."/>
            <person name="Sato K."/>
            <person name="Mori E."/>
            <person name="Abe Y."/>
            <person name="Kisaki G."/>
            <person name="Hamano K."/>
            <person name="Suezawa K."/>
            <person name="Otani M."/>
            <person name="Fukuda T."/>
            <person name="Manabe T."/>
            <person name="Gomi K."/>
            <person name="Tabuchi M."/>
            <person name="Akimitsu K."/>
            <person name="Kataoka I."/>
        </authorList>
    </citation>
    <scope>NUCLEOTIDE SEQUENCE [LARGE SCALE GENOMIC DNA]</scope>
    <source>
        <strain evidence="4">cv. Fuchu</strain>
    </source>
</reference>
<accession>A0A7J0DVN0</accession>
<feature type="domain" description="Myb-like" evidence="2">
    <location>
        <begin position="561"/>
        <end position="629"/>
    </location>
</feature>
<evidence type="ECO:0000259" key="2">
    <source>
        <dbReference type="PROSITE" id="PS50090"/>
    </source>
</evidence>
<dbReference type="EMBL" id="BJWL01000398">
    <property type="protein sequence ID" value="GFS42388.1"/>
    <property type="molecule type" value="Genomic_DNA"/>
</dbReference>
<dbReference type="PANTHER" id="PTHR47430">
    <property type="entry name" value="GB|AAC33480.1"/>
    <property type="match status" value="1"/>
</dbReference>
<dbReference type="Gene3D" id="1.10.10.60">
    <property type="entry name" value="Homeodomain-like"/>
    <property type="match status" value="1"/>
</dbReference>
<feature type="domain" description="Myb-like" evidence="2">
    <location>
        <begin position="518"/>
        <end position="560"/>
    </location>
</feature>
<feature type="compositionally biased region" description="Basic and acidic residues" evidence="1">
    <location>
        <begin position="171"/>
        <end position="182"/>
    </location>
</feature>
<feature type="region of interest" description="Disordered" evidence="1">
    <location>
        <begin position="33"/>
        <end position="64"/>
    </location>
</feature>
<comment type="caution">
    <text evidence="3">The sequence shown here is derived from an EMBL/GenBank/DDBJ whole genome shotgun (WGS) entry which is preliminary data.</text>
</comment>
<feature type="compositionally biased region" description="Basic and acidic residues" evidence="1">
    <location>
        <begin position="371"/>
        <end position="389"/>
    </location>
</feature>
<dbReference type="PROSITE" id="PS50090">
    <property type="entry name" value="MYB_LIKE"/>
    <property type="match status" value="3"/>
</dbReference>
<dbReference type="InterPro" id="IPR001005">
    <property type="entry name" value="SANT/Myb"/>
</dbReference>
<keyword evidence="4" id="KW-1185">Reference proteome</keyword>
<feature type="region of interest" description="Disordered" evidence="1">
    <location>
        <begin position="140"/>
        <end position="287"/>
    </location>
</feature>
<feature type="compositionally biased region" description="Basic and acidic residues" evidence="1">
    <location>
        <begin position="275"/>
        <end position="285"/>
    </location>
</feature>
<dbReference type="InterPro" id="IPR009057">
    <property type="entry name" value="Homeodomain-like_sf"/>
</dbReference>
<dbReference type="SMART" id="SM00717">
    <property type="entry name" value="SANT"/>
    <property type="match status" value="3"/>
</dbReference>
<protein>
    <submittedName>
        <fullName evidence="3">Myb family transcription factor</fullName>
    </submittedName>
</protein>
<organism evidence="3 4">
    <name type="scientific">Actinidia rufa</name>
    <dbReference type="NCBI Taxonomy" id="165716"/>
    <lineage>
        <taxon>Eukaryota</taxon>
        <taxon>Viridiplantae</taxon>
        <taxon>Streptophyta</taxon>
        <taxon>Embryophyta</taxon>
        <taxon>Tracheophyta</taxon>
        <taxon>Spermatophyta</taxon>
        <taxon>Magnoliopsida</taxon>
        <taxon>eudicotyledons</taxon>
        <taxon>Gunneridae</taxon>
        <taxon>Pentapetalae</taxon>
        <taxon>asterids</taxon>
        <taxon>Ericales</taxon>
        <taxon>Actinidiaceae</taxon>
        <taxon>Actinidia</taxon>
    </lineage>
</organism>
<feature type="compositionally biased region" description="Basic and acidic residues" evidence="1">
    <location>
        <begin position="241"/>
        <end position="262"/>
    </location>
</feature>
<feature type="compositionally biased region" description="Basic and acidic residues" evidence="1">
    <location>
        <begin position="143"/>
        <end position="155"/>
    </location>
</feature>
<dbReference type="OrthoDB" id="39591at2759"/>
<evidence type="ECO:0000313" key="3">
    <source>
        <dbReference type="EMBL" id="GFS42388.1"/>
    </source>
</evidence>
<proteinExistence type="predicted"/>
<name>A0A7J0DVN0_9ERIC</name>
<evidence type="ECO:0000313" key="4">
    <source>
        <dbReference type="Proteomes" id="UP000585474"/>
    </source>
</evidence>